<gene>
    <name evidence="1" type="ORF">OWV82_000102</name>
</gene>
<reference evidence="1 2" key="1">
    <citation type="journal article" date="2023" name="Science">
        <title>Complex scaffold remodeling in plant triterpene biosynthesis.</title>
        <authorList>
            <person name="De La Pena R."/>
            <person name="Hodgson H."/>
            <person name="Liu J.C."/>
            <person name="Stephenson M.J."/>
            <person name="Martin A.C."/>
            <person name="Owen C."/>
            <person name="Harkess A."/>
            <person name="Leebens-Mack J."/>
            <person name="Jimenez L.E."/>
            <person name="Osbourn A."/>
            <person name="Sattely E.S."/>
        </authorList>
    </citation>
    <scope>NUCLEOTIDE SEQUENCE [LARGE SCALE GENOMIC DNA]</scope>
    <source>
        <strain evidence="2">cv. JPN11</strain>
        <tissue evidence="1">Leaf</tissue>
    </source>
</reference>
<proteinExistence type="predicted"/>
<dbReference type="Proteomes" id="UP001164539">
    <property type="component" value="Chromosome 1"/>
</dbReference>
<dbReference type="EMBL" id="CM051394">
    <property type="protein sequence ID" value="KAJ4726916.1"/>
    <property type="molecule type" value="Genomic_DNA"/>
</dbReference>
<keyword evidence="2" id="KW-1185">Reference proteome</keyword>
<name>A0ACC1YTX6_MELAZ</name>
<evidence type="ECO:0000313" key="2">
    <source>
        <dbReference type="Proteomes" id="UP001164539"/>
    </source>
</evidence>
<organism evidence="1 2">
    <name type="scientific">Melia azedarach</name>
    <name type="common">Chinaberry tree</name>
    <dbReference type="NCBI Taxonomy" id="155640"/>
    <lineage>
        <taxon>Eukaryota</taxon>
        <taxon>Viridiplantae</taxon>
        <taxon>Streptophyta</taxon>
        <taxon>Embryophyta</taxon>
        <taxon>Tracheophyta</taxon>
        <taxon>Spermatophyta</taxon>
        <taxon>Magnoliopsida</taxon>
        <taxon>eudicotyledons</taxon>
        <taxon>Gunneridae</taxon>
        <taxon>Pentapetalae</taxon>
        <taxon>rosids</taxon>
        <taxon>malvids</taxon>
        <taxon>Sapindales</taxon>
        <taxon>Meliaceae</taxon>
        <taxon>Melia</taxon>
    </lineage>
</organism>
<protein>
    <submittedName>
        <fullName evidence="1">Serine/threonine protein phosphatase 2A regulatory subunit B''alpha-like</fullName>
    </submittedName>
</protein>
<accession>A0ACC1YTX6</accession>
<sequence length="143" mass="15614">MDVTSTDLEPQQPNEAEDASSMDTELAQPDKEAEDFTSFNAELMELPEGSPKVLNSSSEHAQRVFKQWLSLQENYKRMNAFINSALEAGDAINTLGNTVNADAAAGGQALSYPFPAPSQVQFTSAAILVLKENVLEERLLCYV</sequence>
<evidence type="ECO:0000313" key="1">
    <source>
        <dbReference type="EMBL" id="KAJ4726916.1"/>
    </source>
</evidence>
<comment type="caution">
    <text evidence="1">The sequence shown here is derived from an EMBL/GenBank/DDBJ whole genome shotgun (WGS) entry which is preliminary data.</text>
</comment>